<dbReference type="Pfam" id="PF00326">
    <property type="entry name" value="Peptidase_S9"/>
    <property type="match status" value="1"/>
</dbReference>
<dbReference type="InterPro" id="IPR001375">
    <property type="entry name" value="Peptidase_S9_cat"/>
</dbReference>
<dbReference type="Proteomes" id="UP000292085">
    <property type="component" value="Unassembled WGS sequence"/>
</dbReference>
<dbReference type="OrthoDB" id="9812921at2"/>
<sequence>MPPASARARTDPGPIPRSRAKLRPSSNPIAPKCTRWCATTPAWGGEGMGTTAHTTIDALYTRLMRPGSGEPYSATDACSADGETVYFIGTVCGDTVFDATRSIVYRASRTGTMTPMYQGRAKLLELAPGGARLAFASSGHGGGDDRLIVIATDGTIVSEMPTEGRIEQIGWSPDGAALLVLVAGAGTDTTTLAGSLSAATDRAAEAAEPVIDDGTPDPEDRRWLSIHCPGRPDLDRTLAIAGMIWEASWCGTAGIAVLLSAQSGEAAWYRAGLAIVDPETGSVRSLYQPQDQIGQVRGAPDGDRVAFIEGVASDRGLVCGTLKRVDAAGDTVEALSTGKTEITSIAWRGRTLHLAGQRGLVTAIGDHDLGPDGYRERWSSERWSCGAYVPTSRPVGSGHGIAVMEGQTAPPRLALVGDDGFETIRIFTENDDRADTTSVSVRWRAPDGLEIEGILVRPVSVSGPLPTVVDIHGGPTWAYRARWEGRQRSTPALVAAGFAVLYPNPRGSFARGQDFARRVQGDMGGADVGDILSGIDHLIAEGLADPARIGLTGSSYGGYMSAWLPKLRPQIAAAVCISPVSNWFSQHFTSNMPILEELFIGGVPAVSGQEYLARSPALSAAKTQAATLILAGALDRCTPIGQSIELHRSLLEQGSPSVLLTYPQDGHSIRSPRGYIDSAARTLDWFLRHMAP</sequence>
<comment type="caution">
    <text evidence="4">The sequence shown here is derived from an EMBL/GenBank/DDBJ whole genome shotgun (WGS) entry which is preliminary data.</text>
</comment>
<dbReference type="Gene3D" id="3.40.50.1820">
    <property type="entry name" value="alpha/beta hydrolase"/>
    <property type="match status" value="1"/>
</dbReference>
<dbReference type="GO" id="GO:0004252">
    <property type="term" value="F:serine-type endopeptidase activity"/>
    <property type="evidence" value="ECO:0007669"/>
    <property type="project" value="TreeGrafter"/>
</dbReference>
<feature type="domain" description="Peptidase S9 prolyl oligopeptidase catalytic" evidence="3">
    <location>
        <begin position="492"/>
        <end position="690"/>
    </location>
</feature>
<evidence type="ECO:0000313" key="5">
    <source>
        <dbReference type="Proteomes" id="UP000292085"/>
    </source>
</evidence>
<evidence type="ECO:0000256" key="2">
    <source>
        <dbReference type="SAM" id="MobiDB-lite"/>
    </source>
</evidence>
<keyword evidence="1" id="KW-0378">Hydrolase</keyword>
<keyword evidence="5" id="KW-1185">Reference proteome</keyword>
<dbReference type="PANTHER" id="PTHR42776:SF27">
    <property type="entry name" value="DIPEPTIDYL PEPTIDASE FAMILY MEMBER 6"/>
    <property type="match status" value="1"/>
</dbReference>
<dbReference type="PANTHER" id="PTHR42776">
    <property type="entry name" value="SERINE PEPTIDASE S9 FAMILY MEMBER"/>
    <property type="match status" value="1"/>
</dbReference>
<dbReference type="EMBL" id="SGIS01000020">
    <property type="protein sequence ID" value="RZF63879.1"/>
    <property type="molecule type" value="Genomic_DNA"/>
</dbReference>
<organism evidence="4 5">
    <name type="scientific">Sphingomonas populi</name>
    <dbReference type="NCBI Taxonomy" id="2484750"/>
    <lineage>
        <taxon>Bacteria</taxon>
        <taxon>Pseudomonadati</taxon>
        <taxon>Pseudomonadota</taxon>
        <taxon>Alphaproteobacteria</taxon>
        <taxon>Sphingomonadales</taxon>
        <taxon>Sphingomonadaceae</taxon>
        <taxon>Sphingomonas</taxon>
    </lineage>
</organism>
<reference evidence="4 5" key="1">
    <citation type="submission" date="2019-02" db="EMBL/GenBank/DDBJ databases">
        <authorList>
            <person name="Li Y."/>
        </authorList>
    </citation>
    <scope>NUCLEOTIDE SEQUENCE [LARGE SCALE GENOMIC DNA]</scope>
    <source>
        <strain evidence="4 5">3-7</strain>
    </source>
</reference>
<evidence type="ECO:0000256" key="1">
    <source>
        <dbReference type="ARBA" id="ARBA00022801"/>
    </source>
</evidence>
<evidence type="ECO:0000259" key="3">
    <source>
        <dbReference type="Pfam" id="PF00326"/>
    </source>
</evidence>
<accession>A0A4Q6Y3E6</accession>
<feature type="region of interest" description="Disordered" evidence="2">
    <location>
        <begin position="1"/>
        <end position="26"/>
    </location>
</feature>
<gene>
    <name evidence="4" type="ORF">EWE75_13895</name>
</gene>
<dbReference type="SUPFAM" id="SSF82171">
    <property type="entry name" value="DPP6 N-terminal domain-like"/>
    <property type="match status" value="1"/>
</dbReference>
<dbReference type="GO" id="GO:0006508">
    <property type="term" value="P:proteolysis"/>
    <property type="evidence" value="ECO:0007669"/>
    <property type="project" value="InterPro"/>
</dbReference>
<evidence type="ECO:0000313" key="4">
    <source>
        <dbReference type="EMBL" id="RZF63879.1"/>
    </source>
</evidence>
<name>A0A4Q6Y3E6_9SPHN</name>
<proteinExistence type="predicted"/>
<dbReference type="SUPFAM" id="SSF53474">
    <property type="entry name" value="alpha/beta-Hydrolases"/>
    <property type="match status" value="1"/>
</dbReference>
<dbReference type="InterPro" id="IPR029058">
    <property type="entry name" value="AB_hydrolase_fold"/>
</dbReference>
<dbReference type="AlphaFoldDB" id="A0A4Q6Y3E6"/>
<protein>
    <submittedName>
        <fullName evidence="4">S9 family peptidase</fullName>
    </submittedName>
</protein>